<dbReference type="GO" id="GO:0048015">
    <property type="term" value="P:phosphatidylinositol-mediated signaling"/>
    <property type="evidence" value="ECO:0000318"/>
    <property type="project" value="GO_Central"/>
</dbReference>
<dbReference type="CDD" id="cd15898">
    <property type="entry name" value="EFh_PI-PLC"/>
    <property type="match status" value="1"/>
</dbReference>
<dbReference type="EMBL" id="FR796418">
    <property type="protein sequence ID" value="CAJ04954.1"/>
    <property type="molecule type" value="Genomic_DNA"/>
</dbReference>
<dbReference type="FunFam" id="3.20.20.190:FF:000064">
    <property type="entry name" value="Phosphoinositide phospholipase C"/>
    <property type="match status" value="1"/>
</dbReference>
<dbReference type="SMR" id="Q4QBH9"/>
<dbReference type="RefSeq" id="XP_001683319.1">
    <property type="nucleotide sequence ID" value="XM_001683267.1"/>
</dbReference>
<dbReference type="Gene3D" id="1.10.238.10">
    <property type="entry name" value="EF-hand"/>
    <property type="match status" value="1"/>
</dbReference>
<dbReference type="VEuPathDB" id="TriTrypDB:LMJLV39_220022800"/>
<protein>
    <recommendedName>
        <fullName evidence="1 5">Phosphoinositide phospholipase C</fullName>
        <ecNumber evidence="1 5">3.1.4.11</ecNumber>
    </recommendedName>
</protein>
<dbReference type="PROSITE" id="PS50007">
    <property type="entry name" value="PIPLC_X_DOMAIN"/>
    <property type="match status" value="1"/>
</dbReference>
<evidence type="ECO:0000256" key="3">
    <source>
        <dbReference type="ARBA" id="ARBA00022963"/>
    </source>
</evidence>
<dbReference type="VEuPathDB" id="TriTrypDB:LMJSD75_220023500"/>
<dbReference type="InterPro" id="IPR001192">
    <property type="entry name" value="PI-PLC_fam"/>
</dbReference>
<dbReference type="KEGG" id="lma:LMJF_22_1680"/>
<evidence type="ECO:0000313" key="9">
    <source>
        <dbReference type="Proteomes" id="UP000000542"/>
    </source>
</evidence>
<evidence type="ECO:0000259" key="7">
    <source>
        <dbReference type="PROSITE" id="PS50008"/>
    </source>
</evidence>
<keyword evidence="4 5" id="KW-0443">Lipid metabolism</keyword>
<dbReference type="InterPro" id="IPR017946">
    <property type="entry name" value="PLC-like_Pdiesterase_TIM-brl"/>
</dbReference>
<dbReference type="InterPro" id="IPR000909">
    <property type="entry name" value="PLipase_C_PInositol-sp_X_dom"/>
</dbReference>
<dbReference type="STRING" id="5664.Q4QBH9"/>
<dbReference type="VEuPathDB" id="TriTrypDB:LMJSD75_220023400"/>
<dbReference type="PRINTS" id="PR00390">
    <property type="entry name" value="PHPHLIPASEC"/>
</dbReference>
<evidence type="ECO:0000256" key="6">
    <source>
        <dbReference type="SAM" id="MobiDB-lite"/>
    </source>
</evidence>
<evidence type="ECO:0000256" key="1">
    <source>
        <dbReference type="ARBA" id="ARBA00012368"/>
    </source>
</evidence>
<dbReference type="GeneID" id="5651941"/>
<feature type="region of interest" description="Disordered" evidence="6">
    <location>
        <begin position="345"/>
        <end position="370"/>
    </location>
</feature>
<dbReference type="GO" id="GO:0004435">
    <property type="term" value="F:phosphatidylinositol-4,5-bisphosphate phospholipase C activity"/>
    <property type="evidence" value="ECO:0000318"/>
    <property type="project" value="GO_Central"/>
</dbReference>
<feature type="domain" description="PI-PLC Y-box" evidence="7">
    <location>
        <begin position="417"/>
        <end position="509"/>
    </location>
</feature>
<evidence type="ECO:0000313" key="8">
    <source>
        <dbReference type="EMBL" id="CAJ04954.1"/>
    </source>
</evidence>
<dbReference type="PROSITE" id="PS50008">
    <property type="entry name" value="PIPLC_Y_DOMAIN"/>
    <property type="match status" value="1"/>
</dbReference>
<dbReference type="CDD" id="cd08558">
    <property type="entry name" value="PI-PLCc_eukaryota"/>
    <property type="match status" value="1"/>
</dbReference>
<dbReference type="InParanoid" id="Q4QBH9"/>
<evidence type="ECO:0000256" key="4">
    <source>
        <dbReference type="ARBA" id="ARBA00023098"/>
    </source>
</evidence>
<dbReference type="GO" id="GO:0016042">
    <property type="term" value="P:lipid catabolic process"/>
    <property type="evidence" value="ECO:0007669"/>
    <property type="project" value="UniProtKB-KW"/>
</dbReference>
<reference evidence="8 9" key="1">
    <citation type="journal article" date="2005" name="Science">
        <title>The genome of the kinetoplastid parasite, Leishmania major.</title>
        <authorList>
            <person name="Ivens A.C."/>
            <person name="Peacock C.S."/>
            <person name="Worthey E.A."/>
            <person name="Murphy L."/>
            <person name="Aggarwal G."/>
            <person name="Berriman M."/>
            <person name="Sisk E."/>
            <person name="Rajandream M.A."/>
            <person name="Adlem E."/>
            <person name="Aert R."/>
            <person name="Anupama A."/>
            <person name="Apostolou Z."/>
            <person name="Attipoe P."/>
            <person name="Bason N."/>
            <person name="Bauser C."/>
            <person name="Beck A."/>
            <person name="Beverley S.M."/>
            <person name="Bianchettin G."/>
            <person name="Borzym K."/>
            <person name="Bothe G."/>
            <person name="Bruschi C.V."/>
            <person name="Collins M."/>
            <person name="Cadag E."/>
            <person name="Ciarloni L."/>
            <person name="Clayton C."/>
            <person name="Coulson R.M."/>
            <person name="Cronin A."/>
            <person name="Cruz A.K."/>
            <person name="Davies R.M."/>
            <person name="De Gaudenzi J."/>
            <person name="Dobson D.E."/>
            <person name="Duesterhoeft A."/>
            <person name="Fazelina G."/>
            <person name="Fosker N."/>
            <person name="Frasch A.C."/>
            <person name="Fraser A."/>
            <person name="Fuchs M."/>
            <person name="Gabel C."/>
            <person name="Goble A."/>
            <person name="Goffeau A."/>
            <person name="Harris D."/>
            <person name="Hertz-Fowler C."/>
            <person name="Hilbert H."/>
            <person name="Horn D."/>
            <person name="Huang Y."/>
            <person name="Klages S."/>
            <person name="Knights A."/>
            <person name="Kube M."/>
            <person name="Larke N."/>
            <person name="Litvin L."/>
            <person name="Lord A."/>
            <person name="Louie T."/>
            <person name="Marra M."/>
            <person name="Masuy D."/>
            <person name="Matthews K."/>
            <person name="Michaeli S."/>
            <person name="Mottram J.C."/>
            <person name="Muller-Auer S."/>
            <person name="Munden H."/>
            <person name="Nelson S."/>
            <person name="Norbertczak H."/>
            <person name="Oliver K."/>
            <person name="O'neil S."/>
            <person name="Pentony M."/>
            <person name="Pohl T.M."/>
            <person name="Price C."/>
            <person name="Purnelle B."/>
            <person name="Quail M.A."/>
            <person name="Rabbinowitsch E."/>
            <person name="Reinhardt R."/>
            <person name="Rieger M."/>
            <person name="Rinta J."/>
            <person name="Robben J."/>
            <person name="Robertson L."/>
            <person name="Ruiz J.C."/>
            <person name="Rutter S."/>
            <person name="Saunders D."/>
            <person name="Schafer M."/>
            <person name="Schein J."/>
            <person name="Schwartz D.C."/>
            <person name="Seeger K."/>
            <person name="Seyler A."/>
            <person name="Sharp S."/>
            <person name="Shin H."/>
            <person name="Sivam D."/>
            <person name="Squares R."/>
            <person name="Squares S."/>
            <person name="Tosato V."/>
            <person name="Vogt C."/>
            <person name="Volckaert G."/>
            <person name="Wambutt R."/>
            <person name="Warren T."/>
            <person name="Wedler H."/>
            <person name="Woodward J."/>
            <person name="Zhou S."/>
            <person name="Zimmermann W."/>
            <person name="Smith D.F."/>
            <person name="Blackwell J.M."/>
            <person name="Stuart K.D."/>
            <person name="Barrell B."/>
            <person name="Myler P.J."/>
        </authorList>
    </citation>
    <scope>NUCLEOTIDE SEQUENCE [LARGE SCALE GENOMIC DNA]</scope>
    <source>
        <strain evidence="9">MHOM/IL/81/Friedlin</strain>
    </source>
</reference>
<name>Q4QBH9_LEIMA</name>
<dbReference type="InterPro" id="IPR001711">
    <property type="entry name" value="PLipase_C_Pinositol-sp_Y"/>
</dbReference>
<dbReference type="VEuPathDB" id="TriTrypDB:LMJLV39_220022900"/>
<dbReference type="PANTHER" id="PTHR10336">
    <property type="entry name" value="PHOSPHOINOSITIDE-SPECIFIC PHOSPHOLIPASE C FAMILY PROTEIN"/>
    <property type="match status" value="1"/>
</dbReference>
<evidence type="ECO:0000256" key="2">
    <source>
        <dbReference type="ARBA" id="ARBA00022801"/>
    </source>
</evidence>
<comment type="catalytic activity">
    <reaction evidence="5">
        <text>a 1,2-diacyl-sn-glycero-3-phospho-(1D-myo-inositol-4,5-bisphosphate) + H2O = 1D-myo-inositol 1,4,5-trisphosphate + a 1,2-diacyl-sn-glycerol + H(+)</text>
        <dbReference type="Rhea" id="RHEA:33179"/>
        <dbReference type="ChEBI" id="CHEBI:15377"/>
        <dbReference type="ChEBI" id="CHEBI:15378"/>
        <dbReference type="ChEBI" id="CHEBI:17815"/>
        <dbReference type="ChEBI" id="CHEBI:58456"/>
        <dbReference type="ChEBI" id="CHEBI:203600"/>
        <dbReference type="EC" id="3.1.4.11"/>
    </reaction>
</comment>
<dbReference type="Pfam" id="PF00387">
    <property type="entry name" value="PI-PLC-Y"/>
    <property type="match status" value="1"/>
</dbReference>
<gene>
    <name evidence="8" type="ORF">LMJF_22_1680</name>
</gene>
<dbReference type="SMART" id="SM00148">
    <property type="entry name" value="PLCXc"/>
    <property type="match status" value="1"/>
</dbReference>
<keyword evidence="9" id="KW-1185">Reference proteome</keyword>
<dbReference type="SUPFAM" id="SSF47473">
    <property type="entry name" value="EF-hand"/>
    <property type="match status" value="1"/>
</dbReference>
<dbReference type="EC" id="3.1.4.11" evidence="1 5"/>
<feature type="compositionally biased region" description="Polar residues" evidence="6">
    <location>
        <begin position="359"/>
        <end position="368"/>
    </location>
</feature>
<keyword evidence="3 5" id="KW-0442">Lipid degradation</keyword>
<proteinExistence type="predicted"/>
<dbReference type="PANTHER" id="PTHR10336:SF36">
    <property type="entry name" value="1-PHOSPHATIDYLINOSITOL 4,5-BISPHOSPHATE PHOSPHODIESTERASE BETA-4"/>
    <property type="match status" value="1"/>
</dbReference>
<reference evidence="8 9" key="2">
    <citation type="journal article" date="2011" name="Genome Res.">
        <title>Chromosome and gene copy number variation allow major structural change between species and strains of Leishmania.</title>
        <authorList>
            <person name="Rogers M.B."/>
            <person name="Hilley J.D."/>
            <person name="Dickens N.J."/>
            <person name="Wilkes J."/>
            <person name="Bates P.A."/>
            <person name="Depledge D.P."/>
            <person name="Harris D."/>
            <person name="Her Y."/>
            <person name="Herzyk P."/>
            <person name="Imamura H."/>
            <person name="Otto T.D."/>
            <person name="Sanders M."/>
            <person name="Seeger K."/>
            <person name="Dujardin J.C."/>
            <person name="Berriman M."/>
            <person name="Smith D.F."/>
            <person name="Hertz-Fowler C."/>
            <person name="Mottram J.C."/>
        </authorList>
    </citation>
    <scope>NUCLEOTIDE SEQUENCE [LARGE SCALE GENOMIC DNA]</scope>
    <source>
        <strain evidence="9">MHOM/IL/81/Friedlin</strain>
    </source>
</reference>
<dbReference type="AlphaFoldDB" id="Q4QBH9"/>
<dbReference type="Proteomes" id="UP000000542">
    <property type="component" value="Chromosome 22"/>
</dbReference>
<sequence>MLHCSREEVGELLIDSCKRSVGTSVELDTLLSNKNTSKVAPDATAATIMQVRMMYGKDDSGDLSYAEMTRLVEGLSSSKDLTERILKPFEDDNRHTIAFSEFAKVYSNAVSFKELGYVFQDLAGGQQTISRDTFASFVCDIQDEDWDAETLNEKLALMGCVGIDGITENNFVGYIMSPYFDFAMEKKLTGVYQDMDQIMCCYFISSSHNTYLTGDQLTSKSSAQMYKKGASRRVPVREAICRNGPHGEPIVCHGYTRTSCIAFEECVKMIRQYAFTASAYLVILSLGVHTSVEQQDKMAEILEEGLGSLLFWPPWGSNEKPTMAFSPNNLKNKILVKAKRGDFPAREPRVDKDDDATETDSMASTNNADYLKMKEARRKAGKDEVRVSAKLSAIVSIESSKYQGVKDLSYLKDKQPHHCSSYSERKGKAIVREAHNALVCINDTCLSRVFPAGSRIDSSNYRPLLYWVSGCQMVAINWQSSDTFGWRLNGCIFLDSGCCGYLLKPDYLRPVTCPDVAVPEYLRSLTVEVIWGFALPSAKQARGCRPVCDSFPRGP</sequence>
<evidence type="ECO:0000256" key="5">
    <source>
        <dbReference type="RuleBase" id="RU361133"/>
    </source>
</evidence>
<dbReference type="VEuPathDB" id="TriTrypDB:LmjF.30.2950"/>
<organism evidence="8 9">
    <name type="scientific">Leishmania major</name>
    <dbReference type="NCBI Taxonomy" id="5664"/>
    <lineage>
        <taxon>Eukaryota</taxon>
        <taxon>Discoba</taxon>
        <taxon>Euglenozoa</taxon>
        <taxon>Kinetoplastea</taxon>
        <taxon>Metakinetoplastina</taxon>
        <taxon>Trypanosomatida</taxon>
        <taxon>Trypanosomatidae</taxon>
        <taxon>Leishmaniinae</taxon>
        <taxon>Leishmania</taxon>
    </lineage>
</organism>
<dbReference type="SUPFAM" id="SSF51695">
    <property type="entry name" value="PLC-like phosphodiesterases"/>
    <property type="match status" value="1"/>
</dbReference>
<dbReference type="VEuPathDB" id="TriTrypDB:LMJFC_300040800"/>
<accession>Q4QBH9</accession>
<dbReference type="GO" id="GO:0051209">
    <property type="term" value="P:release of sequestered calcium ion into cytosol"/>
    <property type="evidence" value="ECO:0000318"/>
    <property type="project" value="GO_Central"/>
</dbReference>
<dbReference type="SMART" id="SM00149">
    <property type="entry name" value="PLCYc"/>
    <property type="match status" value="1"/>
</dbReference>
<dbReference type="Pfam" id="PF00388">
    <property type="entry name" value="PI-PLC-X"/>
    <property type="match status" value="1"/>
</dbReference>
<dbReference type="InterPro" id="IPR011992">
    <property type="entry name" value="EF-hand-dom_pair"/>
</dbReference>
<keyword evidence="2 5" id="KW-0378">Hydrolase</keyword>
<dbReference type="Gene3D" id="3.20.20.190">
    <property type="entry name" value="Phosphatidylinositol (PI) phosphodiesterase"/>
    <property type="match status" value="1"/>
</dbReference>